<protein>
    <submittedName>
        <fullName evidence="2">PTS system mannose/fructose/sorbose family transporter subunit IID</fullName>
    </submittedName>
</protein>
<feature type="transmembrane region" description="Helical" evidence="1">
    <location>
        <begin position="237"/>
        <end position="254"/>
    </location>
</feature>
<evidence type="ECO:0000313" key="3">
    <source>
        <dbReference type="Proteomes" id="UP000283880"/>
    </source>
</evidence>
<feature type="transmembrane region" description="Helical" evidence="1">
    <location>
        <begin position="261"/>
        <end position="279"/>
    </location>
</feature>
<dbReference type="PANTHER" id="PTHR32502">
    <property type="entry name" value="N-ACETYLGALACTOSAMINE PERMEASE II COMPONENT-RELATED"/>
    <property type="match status" value="1"/>
</dbReference>
<proteinExistence type="predicted"/>
<dbReference type="PANTHER" id="PTHR32502:SF23">
    <property type="entry name" value="TRANSPORT PROTEIN, PTS SYSTEM"/>
    <property type="match status" value="1"/>
</dbReference>
<dbReference type="GO" id="GO:0009401">
    <property type="term" value="P:phosphoenolpyruvate-dependent sugar phosphotransferase system"/>
    <property type="evidence" value="ECO:0007669"/>
    <property type="project" value="InterPro"/>
</dbReference>
<keyword evidence="1" id="KW-0472">Membrane</keyword>
<dbReference type="GO" id="GO:0005886">
    <property type="term" value="C:plasma membrane"/>
    <property type="evidence" value="ECO:0007669"/>
    <property type="project" value="TreeGrafter"/>
</dbReference>
<organism evidence="2 3">
    <name type="scientific">Enterocloster asparagiformis</name>
    <dbReference type="NCBI Taxonomy" id="333367"/>
    <lineage>
        <taxon>Bacteria</taxon>
        <taxon>Bacillati</taxon>
        <taxon>Bacillota</taxon>
        <taxon>Clostridia</taxon>
        <taxon>Lachnospirales</taxon>
        <taxon>Lachnospiraceae</taxon>
        <taxon>Enterocloster</taxon>
    </lineage>
</organism>
<dbReference type="OrthoDB" id="9795582at2"/>
<feature type="transmembrane region" description="Helical" evidence="1">
    <location>
        <begin position="133"/>
        <end position="157"/>
    </location>
</feature>
<name>A0A413FJU7_9FIRM</name>
<evidence type="ECO:0000256" key="1">
    <source>
        <dbReference type="SAM" id="Phobius"/>
    </source>
</evidence>
<keyword evidence="1" id="KW-0812">Transmembrane</keyword>
<sequence>MRRGCLMSENRANLTRDEKKFVRELFFWDHLFDTCYNYQLQLSIGFALSMWPAIRRFYKTKEERAKALTRHLMMPYNNGAPMNTLVSGVCSALEEEASQNPDFDTNIITNIKVGLMGPVAAINDSFFFGTFRLIASAIGIALCTKGSWLGILLFILINNIPRVLSIYYCGVLGYKTGLGLLTDLSTSGIVDKVSKAANIVGVTIVGAMTAMMVSLNTTVSWTIGGEVYALQNYLNDIFPMLLPLLVTLGLYKILSKRVSMVVVMLLVLGFSILGALVGII</sequence>
<dbReference type="InterPro" id="IPR050303">
    <property type="entry name" value="GatZ_KbaZ_carbometab"/>
</dbReference>
<dbReference type="AlphaFoldDB" id="A0A413FJU7"/>
<dbReference type="InterPro" id="IPR004704">
    <property type="entry name" value="PTS_IID_man"/>
</dbReference>
<dbReference type="Pfam" id="PF03613">
    <property type="entry name" value="EIID-AGA"/>
    <property type="match status" value="1"/>
</dbReference>
<evidence type="ECO:0000313" key="2">
    <source>
        <dbReference type="EMBL" id="RGX32122.1"/>
    </source>
</evidence>
<feature type="transmembrane region" description="Helical" evidence="1">
    <location>
        <begin position="196"/>
        <end position="217"/>
    </location>
</feature>
<dbReference type="Proteomes" id="UP000283880">
    <property type="component" value="Unassembled WGS sequence"/>
</dbReference>
<dbReference type="EMBL" id="QSBM01000002">
    <property type="protein sequence ID" value="RGX32122.1"/>
    <property type="molecule type" value="Genomic_DNA"/>
</dbReference>
<dbReference type="PROSITE" id="PS51108">
    <property type="entry name" value="PTS_EIID"/>
    <property type="match status" value="1"/>
</dbReference>
<reference evidence="2 3" key="1">
    <citation type="submission" date="2018-08" db="EMBL/GenBank/DDBJ databases">
        <title>A genome reference for cultivated species of the human gut microbiota.</title>
        <authorList>
            <person name="Zou Y."/>
            <person name="Xue W."/>
            <person name="Luo G."/>
        </authorList>
    </citation>
    <scope>NUCLEOTIDE SEQUENCE [LARGE SCALE GENOMIC DNA]</scope>
    <source>
        <strain evidence="2 3">AF04-15</strain>
    </source>
</reference>
<gene>
    <name evidence="2" type="ORF">DWV29_04880</name>
</gene>
<keyword evidence="1" id="KW-1133">Transmembrane helix</keyword>
<accession>A0A413FJU7</accession>
<comment type="caution">
    <text evidence="2">The sequence shown here is derived from an EMBL/GenBank/DDBJ whole genome shotgun (WGS) entry which is preliminary data.</text>
</comment>